<comment type="caution">
    <text evidence="3">The sequence shown here is derived from an EMBL/GenBank/DDBJ whole genome shotgun (WGS) entry which is preliminary data.</text>
</comment>
<keyword evidence="4" id="KW-1185">Reference proteome</keyword>
<organism evidence="3 4">
    <name type="scientific">Ottowia flava</name>
    <dbReference type="NCBI Taxonomy" id="2675430"/>
    <lineage>
        <taxon>Bacteria</taxon>
        <taxon>Pseudomonadati</taxon>
        <taxon>Pseudomonadota</taxon>
        <taxon>Betaproteobacteria</taxon>
        <taxon>Burkholderiales</taxon>
        <taxon>Comamonadaceae</taxon>
        <taxon>Ottowia</taxon>
    </lineage>
</organism>
<dbReference type="Proteomes" id="UP001597304">
    <property type="component" value="Unassembled WGS sequence"/>
</dbReference>
<sequence>MAWFRRHPPAPAPHAVPNPSREGAVAAPVHGQAERVLRRLEWTVLKRLDGLLMGDYRTLMRGAGLDLADLREYQLHDDVRHIDWNVTARMQSPHVRVFTEDREMAAWFLLDLSPSVDFGSGQQRKRHVSAEFVAVLARLFTRRGNRVGALLYGAGVDRLLPARSGRQHVLHLLHSIQNRPATAEGAGSTRLADLLLAGANSIRRRSTVFVVSDFISEPGWEKPLAQLALRHEVVAVRLTDPLELALPDLGLITLRDAETGEAMLVDTHDPAFRRRFAAIAAEREDALRAALAQAGVDTLELSTEDDLTNAVMRFAELRRQRTRSSAGGGLPQHLHTARRTRDNAATRH</sequence>
<evidence type="ECO:0000256" key="1">
    <source>
        <dbReference type="SAM" id="MobiDB-lite"/>
    </source>
</evidence>
<evidence type="ECO:0000259" key="2">
    <source>
        <dbReference type="Pfam" id="PF01882"/>
    </source>
</evidence>
<reference evidence="4" key="1">
    <citation type="journal article" date="2019" name="Int. J. Syst. Evol. Microbiol.">
        <title>The Global Catalogue of Microorganisms (GCM) 10K type strain sequencing project: providing services to taxonomists for standard genome sequencing and annotation.</title>
        <authorList>
            <consortium name="The Broad Institute Genomics Platform"/>
            <consortium name="The Broad Institute Genome Sequencing Center for Infectious Disease"/>
            <person name="Wu L."/>
            <person name="Ma J."/>
        </authorList>
    </citation>
    <scope>NUCLEOTIDE SEQUENCE [LARGE SCALE GENOMIC DNA]</scope>
    <source>
        <strain evidence="4">LMG 29247</strain>
    </source>
</reference>
<proteinExistence type="predicted"/>
<dbReference type="EMBL" id="JBHUEJ010000002">
    <property type="protein sequence ID" value="MFD1709029.1"/>
    <property type="molecule type" value="Genomic_DNA"/>
</dbReference>
<dbReference type="Pfam" id="PF01882">
    <property type="entry name" value="DUF58"/>
    <property type="match status" value="1"/>
</dbReference>
<protein>
    <submittedName>
        <fullName evidence="3">DUF58 domain-containing protein</fullName>
    </submittedName>
</protein>
<accession>A0ABW4KP98</accession>
<dbReference type="SUPFAM" id="SSF53300">
    <property type="entry name" value="vWA-like"/>
    <property type="match status" value="1"/>
</dbReference>
<evidence type="ECO:0000313" key="4">
    <source>
        <dbReference type="Proteomes" id="UP001597304"/>
    </source>
</evidence>
<feature type="domain" description="DUF58" evidence="2">
    <location>
        <begin position="69"/>
        <end position="284"/>
    </location>
</feature>
<dbReference type="InterPro" id="IPR002881">
    <property type="entry name" value="DUF58"/>
</dbReference>
<feature type="compositionally biased region" description="Basic and acidic residues" evidence="1">
    <location>
        <begin position="339"/>
        <end position="348"/>
    </location>
</feature>
<dbReference type="InterPro" id="IPR036465">
    <property type="entry name" value="vWFA_dom_sf"/>
</dbReference>
<gene>
    <name evidence="3" type="ORF">ACFSF0_00255</name>
</gene>
<feature type="region of interest" description="Disordered" evidence="1">
    <location>
        <begin position="1"/>
        <end position="22"/>
    </location>
</feature>
<dbReference type="Gene3D" id="3.40.50.410">
    <property type="entry name" value="von Willebrand factor, type A domain"/>
    <property type="match status" value="1"/>
</dbReference>
<feature type="region of interest" description="Disordered" evidence="1">
    <location>
        <begin position="321"/>
        <end position="348"/>
    </location>
</feature>
<dbReference type="PANTHER" id="PTHR33608">
    <property type="entry name" value="BLL2464 PROTEIN"/>
    <property type="match status" value="1"/>
</dbReference>
<dbReference type="PANTHER" id="PTHR33608:SF6">
    <property type="entry name" value="BLL2464 PROTEIN"/>
    <property type="match status" value="1"/>
</dbReference>
<evidence type="ECO:0000313" key="3">
    <source>
        <dbReference type="EMBL" id="MFD1709029.1"/>
    </source>
</evidence>
<dbReference type="RefSeq" id="WP_147914385.1">
    <property type="nucleotide sequence ID" value="NZ_JBHUEJ010000002.1"/>
</dbReference>
<name>A0ABW4KP98_9BURK</name>